<evidence type="ECO:0000259" key="2">
    <source>
        <dbReference type="PROSITE" id="PS51186"/>
    </source>
</evidence>
<feature type="domain" description="N-acetyltransferase" evidence="2">
    <location>
        <begin position="52"/>
        <end position="187"/>
    </location>
</feature>
<name>A0A1D1UZ11_RAMVA</name>
<proteinExistence type="inferred from homology"/>
<dbReference type="PANTHER" id="PTHR15298">
    <property type="entry name" value="L-COA N-ACYLTRANSFERASE-RELATED"/>
    <property type="match status" value="1"/>
</dbReference>
<dbReference type="EMBL" id="BDGG01000003">
    <property type="protein sequence ID" value="GAU94844.1"/>
    <property type="molecule type" value="Genomic_DNA"/>
</dbReference>
<dbReference type="PANTHER" id="PTHR15298:SF1">
    <property type="entry name" value="GLYCINE N-ACYLTRANSFERASE-LIKE PROTEIN"/>
    <property type="match status" value="1"/>
</dbReference>
<dbReference type="EC" id="2.3.1.-" evidence="1"/>
<keyword evidence="4" id="KW-1185">Reference proteome</keyword>
<comment type="similarity">
    <text evidence="1">Belongs to the glycine N-acyltransferase family.</text>
</comment>
<dbReference type="SUPFAM" id="SSF55729">
    <property type="entry name" value="Acyl-CoA N-acyltransferases (Nat)"/>
    <property type="match status" value="1"/>
</dbReference>
<dbReference type="InterPro" id="IPR010313">
    <property type="entry name" value="Glycine_N-acyltransferase"/>
</dbReference>
<comment type="caution">
    <text evidence="3">The sequence shown here is derived from an EMBL/GenBank/DDBJ whole genome shotgun (WGS) entry which is preliminary data.</text>
</comment>
<gene>
    <name evidence="3" type="primary">RvY_06552-1</name>
    <name evidence="3" type="synonym">RvY_06552.1</name>
    <name evidence="3" type="ORF">RvY_06552</name>
</gene>
<dbReference type="Gene3D" id="3.40.630.30">
    <property type="match status" value="1"/>
</dbReference>
<dbReference type="PROSITE" id="PS51186">
    <property type="entry name" value="GNAT"/>
    <property type="match status" value="1"/>
</dbReference>
<keyword evidence="1" id="KW-0012">Acyltransferase</keyword>
<evidence type="ECO:0000313" key="3">
    <source>
        <dbReference type="EMBL" id="GAU94844.1"/>
    </source>
</evidence>
<organism evidence="3 4">
    <name type="scientific">Ramazzottius varieornatus</name>
    <name type="common">Water bear</name>
    <name type="synonym">Tardigrade</name>
    <dbReference type="NCBI Taxonomy" id="947166"/>
    <lineage>
        <taxon>Eukaryota</taxon>
        <taxon>Metazoa</taxon>
        <taxon>Ecdysozoa</taxon>
        <taxon>Tardigrada</taxon>
        <taxon>Eutardigrada</taxon>
        <taxon>Parachela</taxon>
        <taxon>Hypsibioidea</taxon>
        <taxon>Ramazzottiidae</taxon>
        <taxon>Ramazzottius</taxon>
    </lineage>
</organism>
<dbReference type="OrthoDB" id="61870at2759"/>
<dbReference type="Proteomes" id="UP000186922">
    <property type="component" value="Unassembled WGS sequence"/>
</dbReference>
<keyword evidence="1" id="KW-0808">Transferase</keyword>
<reference evidence="3 4" key="1">
    <citation type="journal article" date="2016" name="Nat. Commun.">
        <title>Extremotolerant tardigrade genome and improved radiotolerance of human cultured cells by tardigrade-unique protein.</title>
        <authorList>
            <person name="Hashimoto T."/>
            <person name="Horikawa D.D."/>
            <person name="Saito Y."/>
            <person name="Kuwahara H."/>
            <person name="Kozuka-Hata H."/>
            <person name="Shin-I T."/>
            <person name="Minakuchi Y."/>
            <person name="Ohishi K."/>
            <person name="Motoyama A."/>
            <person name="Aizu T."/>
            <person name="Enomoto A."/>
            <person name="Kondo K."/>
            <person name="Tanaka S."/>
            <person name="Hara Y."/>
            <person name="Koshikawa S."/>
            <person name="Sagara H."/>
            <person name="Miura T."/>
            <person name="Yokobori S."/>
            <person name="Miyagawa K."/>
            <person name="Suzuki Y."/>
            <person name="Kubo T."/>
            <person name="Oyama M."/>
            <person name="Kohara Y."/>
            <person name="Fujiyama A."/>
            <person name="Arakawa K."/>
            <person name="Katayama T."/>
            <person name="Toyoda A."/>
            <person name="Kunieda T."/>
        </authorList>
    </citation>
    <scope>NUCLEOTIDE SEQUENCE [LARGE SCALE GENOMIC DNA]</scope>
    <source>
        <strain evidence="3 4">YOKOZUNA-1</strain>
    </source>
</reference>
<dbReference type="AlphaFoldDB" id="A0A1D1UZ11"/>
<dbReference type="InterPro" id="IPR016181">
    <property type="entry name" value="Acyl_CoA_acyltransferase"/>
</dbReference>
<evidence type="ECO:0000256" key="1">
    <source>
        <dbReference type="RuleBase" id="RU368002"/>
    </source>
</evidence>
<protein>
    <recommendedName>
        <fullName evidence="1">Glycine N-acyltransferase-like protein</fullName>
        <ecNumber evidence="1">2.3.1.-</ecNumber>
    </recommendedName>
</protein>
<accession>A0A1D1UZ11</accession>
<dbReference type="InterPro" id="IPR000182">
    <property type="entry name" value="GNAT_dom"/>
</dbReference>
<sequence length="196" mass="22241">MYFRVVKHPHDSDIVVKTCKAMDGTTTIEDPAVCIHFDLIKNPSKHELPNGFVLSELNENHAEQLIQDRNFGCPRLNLLFYRYILKNYPSAAVVEQGSTVPVAYIAYRPEGCLALGYTNPNYRGRGFLKVVVHEMLRKLKQLGFTHTCGYAAANNYPSVKGMLAAGGVIVENYQPDFIQYIPRHWTEDQCLSRFQA</sequence>
<evidence type="ECO:0000313" key="4">
    <source>
        <dbReference type="Proteomes" id="UP000186922"/>
    </source>
</evidence>
<dbReference type="GO" id="GO:0047961">
    <property type="term" value="F:glycine N-acyltransferase activity"/>
    <property type="evidence" value="ECO:0007669"/>
    <property type="project" value="InterPro"/>
</dbReference>
<dbReference type="GO" id="GO:0005739">
    <property type="term" value="C:mitochondrion"/>
    <property type="evidence" value="ECO:0007669"/>
    <property type="project" value="InterPro"/>
</dbReference>